<comment type="similarity">
    <text evidence="1">Belongs to the arsA ATPase family.</text>
</comment>
<dbReference type="Pfam" id="PF17886">
    <property type="entry name" value="ArsA_HSP20"/>
    <property type="match status" value="1"/>
</dbReference>
<gene>
    <name evidence="4" type="ORF">IF129_01730</name>
</gene>
<keyword evidence="5" id="KW-1185">Reference proteome</keyword>
<dbReference type="SUPFAM" id="SSF52540">
    <property type="entry name" value="P-loop containing nucleoside triphosphate hydrolases"/>
    <property type="match status" value="1"/>
</dbReference>
<feature type="domain" description="ArsA/GET3 Anion-transporting ATPase-like" evidence="2">
    <location>
        <begin position="3"/>
        <end position="281"/>
    </location>
</feature>
<dbReference type="PANTHER" id="PTHR10803:SF3">
    <property type="entry name" value="ATPASE GET3"/>
    <property type="match status" value="1"/>
</dbReference>
<evidence type="ECO:0000259" key="2">
    <source>
        <dbReference type="Pfam" id="PF02374"/>
    </source>
</evidence>
<sequence length="392" mass="41081">MRRTVLVTGTGGAGRSTVAAATALAAAREGRRAVLVGPEPLPEALHAVDGLRHVRLDVARTFRSAALDLQSRGRAALDFLGATALEEDELTEPPGAAAFTLLHTLRALHDAVGTPSAEGAGGDGDVLVADLPPVGEALAQLALPEQLARYLHRLLPPQRQAARALRPVLAQLAGVPAPADRLYETAARWQDALAGTREVLAAPGTSVQLVVGAEAGMPAVVAEARAGLALHGVPLDAVTVNRMLPAASPDPFLAALGGGQREAVGELRTVLGPVPLRELPWSPRAPRTPQELAALGVPAPAPAPAPRPVPRVEDRRDTEGELVWRLPLPGAVRERLDLVRRGDEVIVTIGPYRRALPLDGALTRCAVAGARLADGELAVRFRPDPALWPRER</sequence>
<reference evidence="4" key="1">
    <citation type="submission" date="2020-09" db="EMBL/GenBank/DDBJ databases">
        <title>Secondary metabolite and genome analysis of marine Streptomyces chumphonensis KK1-2T.</title>
        <authorList>
            <person name="Phongsopitanun W."/>
            <person name="Kanchanasin P."/>
            <person name="Pittayakhajonwut P."/>
            <person name="Suwanborirux K."/>
            <person name="Tanasupawat S."/>
        </authorList>
    </citation>
    <scope>NUCLEOTIDE SEQUENCE</scope>
    <source>
        <strain evidence="4">KK1-2</strain>
    </source>
</reference>
<protein>
    <submittedName>
        <fullName evidence="4">ArsA family ATPase</fullName>
    </submittedName>
</protein>
<dbReference type="Pfam" id="PF02374">
    <property type="entry name" value="ArsA_ATPase"/>
    <property type="match status" value="1"/>
</dbReference>
<dbReference type="RefSeq" id="WP_191207586.1">
    <property type="nucleotide sequence ID" value="NZ_BAABKL010000039.1"/>
</dbReference>
<dbReference type="InterPro" id="IPR040612">
    <property type="entry name" value="ArsA_HSP20-like"/>
</dbReference>
<evidence type="ECO:0000256" key="1">
    <source>
        <dbReference type="ARBA" id="ARBA00011040"/>
    </source>
</evidence>
<evidence type="ECO:0000313" key="4">
    <source>
        <dbReference type="EMBL" id="MBD3930296.1"/>
    </source>
</evidence>
<organism evidence="4 5">
    <name type="scientific">Streptomyces chumphonensis</name>
    <dbReference type="NCBI Taxonomy" id="1214925"/>
    <lineage>
        <taxon>Bacteria</taxon>
        <taxon>Bacillati</taxon>
        <taxon>Actinomycetota</taxon>
        <taxon>Actinomycetes</taxon>
        <taxon>Kitasatosporales</taxon>
        <taxon>Streptomycetaceae</taxon>
        <taxon>Streptomyces</taxon>
    </lineage>
</organism>
<dbReference type="InterPro" id="IPR025723">
    <property type="entry name" value="ArsA/GET3_ATPase-like"/>
</dbReference>
<evidence type="ECO:0000259" key="3">
    <source>
        <dbReference type="Pfam" id="PF17886"/>
    </source>
</evidence>
<name>A0A927EVK7_9ACTN</name>
<accession>A0A927EVK7</accession>
<dbReference type="InterPro" id="IPR027417">
    <property type="entry name" value="P-loop_NTPase"/>
</dbReference>
<proteinExistence type="inferred from homology"/>
<dbReference type="AlphaFoldDB" id="A0A927EVK7"/>
<feature type="domain" description="ArsA HSP20-like" evidence="3">
    <location>
        <begin position="320"/>
        <end position="381"/>
    </location>
</feature>
<dbReference type="EMBL" id="JACXYU010000001">
    <property type="protein sequence ID" value="MBD3930296.1"/>
    <property type="molecule type" value="Genomic_DNA"/>
</dbReference>
<dbReference type="PANTHER" id="PTHR10803">
    <property type="entry name" value="ARSENICAL PUMP-DRIVING ATPASE ARSENITE-TRANSLOCATING ATPASE"/>
    <property type="match status" value="1"/>
</dbReference>
<dbReference type="Gene3D" id="2.60.40.790">
    <property type="match status" value="1"/>
</dbReference>
<dbReference type="InterPro" id="IPR008978">
    <property type="entry name" value="HSP20-like_chaperone"/>
</dbReference>
<dbReference type="GO" id="GO:0005524">
    <property type="term" value="F:ATP binding"/>
    <property type="evidence" value="ECO:0007669"/>
    <property type="project" value="InterPro"/>
</dbReference>
<dbReference type="InterPro" id="IPR016300">
    <property type="entry name" value="ATPase_ArsA/GET3"/>
</dbReference>
<evidence type="ECO:0000313" key="5">
    <source>
        <dbReference type="Proteomes" id="UP000632289"/>
    </source>
</evidence>
<dbReference type="Proteomes" id="UP000632289">
    <property type="component" value="Unassembled WGS sequence"/>
</dbReference>
<dbReference type="Gene3D" id="3.40.50.300">
    <property type="entry name" value="P-loop containing nucleotide triphosphate hydrolases"/>
    <property type="match status" value="1"/>
</dbReference>
<comment type="caution">
    <text evidence="4">The sequence shown here is derived from an EMBL/GenBank/DDBJ whole genome shotgun (WGS) entry which is preliminary data.</text>
</comment>
<dbReference type="GO" id="GO:0016887">
    <property type="term" value="F:ATP hydrolysis activity"/>
    <property type="evidence" value="ECO:0007669"/>
    <property type="project" value="InterPro"/>
</dbReference>